<comment type="pathway">
    <text evidence="2">Glycan biosynthesis; glycogen metabolism.</text>
</comment>
<evidence type="ECO:0000259" key="3">
    <source>
        <dbReference type="Pfam" id="PF19292"/>
    </source>
</evidence>
<dbReference type="AlphaFoldDB" id="A0A3S5CL89"/>
<dbReference type="GO" id="GO:0005886">
    <property type="term" value="C:plasma membrane"/>
    <property type="evidence" value="ECO:0007669"/>
    <property type="project" value="UniProtKB-SubCell"/>
</dbReference>
<dbReference type="GO" id="GO:0005516">
    <property type="term" value="F:calmodulin binding"/>
    <property type="evidence" value="ECO:0007669"/>
    <property type="project" value="UniProtKB-KW"/>
</dbReference>
<dbReference type="OrthoDB" id="5971574at2759"/>
<keyword evidence="2" id="KW-0636">Prenylation</keyword>
<reference evidence="4" key="1">
    <citation type="submission" date="2018-11" db="EMBL/GenBank/DDBJ databases">
        <authorList>
            <consortium name="Pathogen Informatics"/>
        </authorList>
    </citation>
    <scope>NUCLEOTIDE SEQUENCE</scope>
</reference>
<keyword evidence="2" id="KW-0472">Membrane</keyword>
<keyword evidence="1 2" id="KW-0119">Carbohydrate metabolism</keyword>
<dbReference type="EMBL" id="CAAALY010033780">
    <property type="protein sequence ID" value="VEL17696.1"/>
    <property type="molecule type" value="Genomic_DNA"/>
</dbReference>
<gene>
    <name evidence="4" type="ORF">PXEA_LOCUS11136</name>
</gene>
<organism evidence="4 5">
    <name type="scientific">Protopolystoma xenopodis</name>
    <dbReference type="NCBI Taxonomy" id="117903"/>
    <lineage>
        <taxon>Eukaryota</taxon>
        <taxon>Metazoa</taxon>
        <taxon>Spiralia</taxon>
        <taxon>Lophotrochozoa</taxon>
        <taxon>Platyhelminthes</taxon>
        <taxon>Monogenea</taxon>
        <taxon>Polyopisthocotylea</taxon>
        <taxon>Polystomatidea</taxon>
        <taxon>Polystomatidae</taxon>
        <taxon>Protopolystoma</taxon>
    </lineage>
</organism>
<comment type="similarity">
    <text evidence="2">Belongs to the phosphorylase b kinase regulatory chain family.</text>
</comment>
<comment type="function">
    <text evidence="2">Phosphorylase b kinase catalyzes the phosphorylation of serine in certain substrates, including troponin I.</text>
</comment>
<name>A0A3S5CL89_9PLAT</name>
<keyword evidence="2" id="KW-0321">Glycogen metabolism</keyword>
<dbReference type="InterPro" id="IPR008734">
    <property type="entry name" value="PHK_A/B_su"/>
</dbReference>
<evidence type="ECO:0000313" key="4">
    <source>
        <dbReference type="EMBL" id="VEL17696.1"/>
    </source>
</evidence>
<evidence type="ECO:0000313" key="5">
    <source>
        <dbReference type="Proteomes" id="UP000784294"/>
    </source>
</evidence>
<keyword evidence="2" id="KW-1003">Cell membrane</keyword>
<proteinExistence type="inferred from homology"/>
<comment type="subcellular location">
    <subcellularLocation>
        <location evidence="2">Cell membrane</location>
        <topology evidence="2">Lipid-anchor</topology>
        <orientation evidence="2">Cytoplasmic side</orientation>
    </subcellularLocation>
</comment>
<keyword evidence="5" id="KW-1185">Reference proteome</keyword>
<accession>A0A3S5CL89</accession>
<keyword evidence="2" id="KW-0112">Calmodulin-binding</keyword>
<dbReference type="PANTHER" id="PTHR10749">
    <property type="entry name" value="PHOSPHORYLASE B KINASE REGULATORY SUBUNIT"/>
    <property type="match status" value="1"/>
</dbReference>
<evidence type="ECO:0000256" key="1">
    <source>
        <dbReference type="ARBA" id="ARBA00023277"/>
    </source>
</evidence>
<dbReference type="InterPro" id="IPR045583">
    <property type="entry name" value="KPBA/B_C"/>
</dbReference>
<dbReference type="GO" id="GO:0005977">
    <property type="term" value="P:glycogen metabolic process"/>
    <property type="evidence" value="ECO:0007669"/>
    <property type="project" value="UniProtKB-UniPathway"/>
</dbReference>
<dbReference type="PANTHER" id="PTHR10749:SF8">
    <property type="entry name" value="PHOSPHORYLASE B KINASE REGULATORY SUBUNIT BETA"/>
    <property type="match status" value="1"/>
</dbReference>
<sequence length="75" mass="8649">MTDMTATDLTFIDEVESLLRPIADPAYRSLTLETIMVIAVILQRNQELAFTDTVDIKLVIQDALVDFRRDLKHER</sequence>
<protein>
    <recommendedName>
        <fullName evidence="2">Phosphorylase b kinase regulatory subunit</fullName>
    </recommendedName>
</protein>
<dbReference type="UniPathway" id="UPA00163"/>
<evidence type="ECO:0000256" key="2">
    <source>
        <dbReference type="RuleBase" id="RU364123"/>
    </source>
</evidence>
<dbReference type="GO" id="GO:0005964">
    <property type="term" value="C:phosphorylase kinase complex"/>
    <property type="evidence" value="ECO:0007669"/>
    <property type="project" value="TreeGrafter"/>
</dbReference>
<comment type="caution">
    <text evidence="4">The sequence shown here is derived from an EMBL/GenBank/DDBJ whole genome shotgun (WGS) entry which is preliminary data.</text>
</comment>
<dbReference type="Pfam" id="PF19292">
    <property type="entry name" value="KPBB_C"/>
    <property type="match status" value="1"/>
</dbReference>
<feature type="domain" description="Phosphorylase b kinase regulatory subunit alpha/beta C-terminal" evidence="3">
    <location>
        <begin position="2"/>
        <end position="63"/>
    </location>
</feature>
<dbReference type="Proteomes" id="UP000784294">
    <property type="component" value="Unassembled WGS sequence"/>
</dbReference>
<keyword evidence="2" id="KW-0449">Lipoprotein</keyword>